<gene>
    <name evidence="1" type="primary">6</name>
    <name evidence="1" type="ORF">HSTV1_6</name>
</gene>
<organism evidence="1 2">
    <name type="scientific">Haloarcula sinaiiensis tailed virus 1</name>
    <dbReference type="NCBI Taxonomy" id="1262530"/>
    <lineage>
        <taxon>Viruses</taxon>
        <taxon>Duplodnaviria</taxon>
        <taxon>Heunggongvirae</taxon>
        <taxon>Uroviricota</taxon>
        <taxon>Caudoviricetes</taxon>
        <taxon>Kirjokansivirales</taxon>
        <taxon>Shortaselviridae</taxon>
        <taxon>Lonfivirus</taxon>
        <taxon>Lonfivirus codicilli</taxon>
        <taxon>Lonfivirus HSTV1</taxon>
    </lineage>
</organism>
<dbReference type="GeneID" id="16151490"/>
<keyword evidence="2" id="KW-1185">Reference proteome</keyword>
<protein>
    <submittedName>
        <fullName evidence="1">Uncharacterized protein</fullName>
    </submittedName>
</protein>
<dbReference type="Proteomes" id="UP000014319">
    <property type="component" value="Genome"/>
</dbReference>
<dbReference type="EMBL" id="KC117378">
    <property type="protein sequence ID" value="AGC34551.1"/>
    <property type="molecule type" value="Genomic_DNA"/>
</dbReference>
<sequence length="44" mass="4976">MNDAITNALDDLETAAEYVERDGEAYDAKMIRASVDTLREELQE</sequence>
<name>R9QSS3_9CAUD</name>
<proteinExistence type="predicted"/>
<accession>R9QSS3</accession>
<reference evidence="1 2" key="1">
    <citation type="journal article" date="2013" name="Proc. Natl. Acad. Sci. U.S.A.">
        <title>Structure of the archaeal head-tailed virus HSTV-1 completes the HK97 fold story.</title>
        <authorList>
            <person name="Pietila M.K."/>
            <person name="Laurinmaki P."/>
            <person name="Russell D.A."/>
            <person name="Ko C.C."/>
            <person name="Jacobs-Sera D."/>
            <person name="Hendrix R.W."/>
            <person name="Bamford D.H."/>
            <person name="Butcher S.J."/>
        </authorList>
    </citation>
    <scope>NUCLEOTIDE SEQUENCE [LARGE SCALE GENOMIC DNA]</scope>
</reference>
<evidence type="ECO:0000313" key="2">
    <source>
        <dbReference type="Proteomes" id="UP000014319"/>
    </source>
</evidence>
<dbReference type="RefSeq" id="YP_008083056.1">
    <property type="nucleotide sequence ID" value="NC_021471.1"/>
</dbReference>
<evidence type="ECO:0000313" key="1">
    <source>
        <dbReference type="EMBL" id="AGC34551.1"/>
    </source>
</evidence>
<dbReference type="KEGG" id="vg:16151490"/>